<organism evidence="18 19">
    <name type="scientific">Xiphophorus couchianus</name>
    <name type="common">Monterrey platyfish</name>
    <dbReference type="NCBI Taxonomy" id="32473"/>
    <lineage>
        <taxon>Eukaryota</taxon>
        <taxon>Metazoa</taxon>
        <taxon>Chordata</taxon>
        <taxon>Craniata</taxon>
        <taxon>Vertebrata</taxon>
        <taxon>Euteleostomi</taxon>
        <taxon>Actinopterygii</taxon>
        <taxon>Neopterygii</taxon>
        <taxon>Teleostei</taxon>
        <taxon>Neoteleostei</taxon>
        <taxon>Acanthomorphata</taxon>
        <taxon>Ovalentaria</taxon>
        <taxon>Atherinomorphae</taxon>
        <taxon>Cyprinodontiformes</taxon>
        <taxon>Poeciliidae</taxon>
        <taxon>Poeciliinae</taxon>
        <taxon>Xiphophorus</taxon>
    </lineage>
</organism>
<sequence length="639" mass="69350">SPFQCSISFKHFAGAVDTVYLQICQDLQNHEIAPFAWNLLVIAFVSYFGAKLHRPKIIAIGCILMSLGTFLIAMPHFITGRYKIETTIRASENSTSQLSPCPVSSLESSRAGDRPSSLPSAGKIWKFSRCEQESSISMWMYVLLGNVLRGIGETPVQPLGISYIDDYAQSENAALYIGCIQTIAIIGPVFGFLLGSLCAKIYVDVGYVDMETITLTPEDARWVGAWWLGYLVAGTVTLLSAVPFWFLPKSLPIPVDKHDSICTPEQTRFIKDPDSPTLDHKIRPEEPTNLHVMANEFVPTLKILLGNPVYILYLGVTIIQFNSLIGMVTYKPKYIEQHYGQSASKANFLMGMINIPAVALGMFSGGVAMKKYKLGVMGAAKFAFGTSLLGFFLSFLFLAMGCENMKVAGITVSYTGVEDLSYQEQSLFSDCNSGCLCSPKEWDPVCGENGITYISPCLAGCTSSSGSGRNMVFDNCRCVSVTNVQPGNITASLGQCSLGHSCDRVFPYFLALSVLSSFIISLGGTPGLMLLLCAYRCIKPELKSLALGIHTLATRTLAGIPAPIYFGAIIDTTCLKWAYSTCGGEGACRIYNTSSYSSTLKVFREMGVNGAGNLPGKSLRFKLESTGDSPHADAYPHVL</sequence>
<keyword evidence="4" id="KW-1003">Cell membrane</keyword>
<evidence type="ECO:0000256" key="1">
    <source>
        <dbReference type="ARBA" id="ARBA00004651"/>
    </source>
</evidence>
<protein>
    <recommendedName>
        <fullName evidence="15">Solute carrier organic anion transporter family member</fullName>
    </recommendedName>
</protein>
<evidence type="ECO:0000256" key="2">
    <source>
        <dbReference type="ARBA" id="ARBA00009657"/>
    </source>
</evidence>
<feature type="transmembrane region" description="Helical" evidence="15">
    <location>
        <begin position="57"/>
        <end position="78"/>
    </location>
</feature>
<evidence type="ECO:0000256" key="16">
    <source>
        <dbReference type="SAM" id="MobiDB-lite"/>
    </source>
</evidence>
<dbReference type="GO" id="GO:0006869">
    <property type="term" value="P:lipid transport"/>
    <property type="evidence" value="ECO:0007669"/>
    <property type="project" value="UniProtKB-KW"/>
</dbReference>
<feature type="transmembrane region" description="Helical" evidence="15">
    <location>
        <begin position="310"/>
        <end position="328"/>
    </location>
</feature>
<evidence type="ECO:0000256" key="10">
    <source>
        <dbReference type="ARBA" id="ARBA00023157"/>
    </source>
</evidence>
<dbReference type="Pfam" id="PF07648">
    <property type="entry name" value="Kazal_2"/>
    <property type="match status" value="1"/>
</dbReference>
<keyword evidence="19" id="KW-1185">Reference proteome</keyword>
<dbReference type="Gene3D" id="3.30.60.30">
    <property type="match status" value="1"/>
</dbReference>
<dbReference type="SUPFAM" id="SSF103473">
    <property type="entry name" value="MFS general substrate transporter"/>
    <property type="match status" value="1"/>
</dbReference>
<evidence type="ECO:0000313" key="19">
    <source>
        <dbReference type="Proteomes" id="UP000261380"/>
    </source>
</evidence>
<evidence type="ECO:0000256" key="11">
    <source>
        <dbReference type="ARBA" id="ARBA00023180"/>
    </source>
</evidence>
<evidence type="ECO:0000256" key="6">
    <source>
        <dbReference type="ARBA" id="ARBA00022989"/>
    </source>
</evidence>
<comment type="catalytic activity">
    <reaction evidence="13">
        <text>L-thyroxine(out) = L-thyroxine(in)</text>
        <dbReference type="Rhea" id="RHEA:71819"/>
        <dbReference type="ChEBI" id="CHEBI:58448"/>
    </reaction>
</comment>
<evidence type="ECO:0000256" key="14">
    <source>
        <dbReference type="ARBA" id="ARBA00052624"/>
    </source>
</evidence>
<keyword evidence="3 15" id="KW-0813">Transport</keyword>
<dbReference type="PANTHER" id="PTHR11388">
    <property type="entry name" value="ORGANIC ANION TRANSPORTER"/>
    <property type="match status" value="1"/>
</dbReference>
<dbReference type="Proteomes" id="UP000261380">
    <property type="component" value="Unplaced"/>
</dbReference>
<accession>A0A3B5MZZ3</accession>
<evidence type="ECO:0000259" key="17">
    <source>
        <dbReference type="PROSITE" id="PS51465"/>
    </source>
</evidence>
<feature type="region of interest" description="Disordered" evidence="16">
    <location>
        <begin position="93"/>
        <end position="119"/>
    </location>
</feature>
<evidence type="ECO:0000313" key="18">
    <source>
        <dbReference type="Ensembl" id="ENSXCOP00000027872.1"/>
    </source>
</evidence>
<dbReference type="Gene3D" id="1.20.1250.20">
    <property type="entry name" value="MFS general substrate transporter like domains"/>
    <property type="match status" value="1"/>
</dbReference>
<dbReference type="InterPro" id="IPR036058">
    <property type="entry name" value="Kazal_dom_sf"/>
</dbReference>
<comment type="catalytic activity">
    <reaction evidence="12">
        <text>3,3',5'-triiodo-L-thyronine(out) = 3,3',5'-triiodo-L-thyronine(in)</text>
        <dbReference type="Rhea" id="RHEA:71815"/>
        <dbReference type="ChEBI" id="CHEBI:57261"/>
    </reaction>
</comment>
<feature type="transmembrane region" description="Helical" evidence="15">
    <location>
        <begin position="32"/>
        <end position="50"/>
    </location>
</feature>
<dbReference type="InterPro" id="IPR004156">
    <property type="entry name" value="OATP"/>
</dbReference>
<reference evidence="18" key="2">
    <citation type="submission" date="2025-09" db="UniProtKB">
        <authorList>
            <consortium name="Ensembl"/>
        </authorList>
    </citation>
    <scope>IDENTIFICATION</scope>
</reference>
<comment type="catalytic activity">
    <reaction evidence="14">
        <text>L-thyroxine sulfate(out) = L-thyroxine sulfate(in)</text>
        <dbReference type="Rhea" id="RHEA:73311"/>
        <dbReference type="ChEBI" id="CHEBI:176512"/>
    </reaction>
</comment>
<feature type="transmembrane region" description="Helical" evidence="15">
    <location>
        <begin position="348"/>
        <end position="368"/>
    </location>
</feature>
<dbReference type="Ensembl" id="ENSXCOT00000028208.1">
    <property type="protein sequence ID" value="ENSXCOP00000027872.1"/>
    <property type="gene ID" value="ENSXCOG00000020789.1"/>
</dbReference>
<dbReference type="PROSITE" id="PS51465">
    <property type="entry name" value="KAZAL_2"/>
    <property type="match status" value="1"/>
</dbReference>
<comment type="caution">
    <text evidence="15">Lacks conserved residue(s) required for the propagation of feature annotation.</text>
</comment>
<dbReference type="NCBIfam" id="TIGR00805">
    <property type="entry name" value="oat"/>
    <property type="match status" value="1"/>
</dbReference>
<keyword evidence="10" id="KW-1015">Disulfide bond</keyword>
<feature type="transmembrane region" description="Helical" evidence="15">
    <location>
        <begin position="380"/>
        <end position="400"/>
    </location>
</feature>
<dbReference type="InterPro" id="IPR036259">
    <property type="entry name" value="MFS_trans_sf"/>
</dbReference>
<comment type="similarity">
    <text evidence="2 15">Belongs to the organo anion transporter (TC 2.A.60) family.</text>
</comment>
<keyword evidence="6 15" id="KW-1133">Transmembrane helix</keyword>
<keyword evidence="8 15" id="KW-0406">Ion transport</keyword>
<dbReference type="InterPro" id="IPR002350">
    <property type="entry name" value="Kazal_dom"/>
</dbReference>
<comment type="subcellular location">
    <subcellularLocation>
        <location evidence="1 15">Cell membrane</location>
        <topology evidence="1 15">Multi-pass membrane protein</topology>
    </subcellularLocation>
</comment>
<name>A0A3B5MZZ3_9TELE</name>
<evidence type="ECO:0000256" key="7">
    <source>
        <dbReference type="ARBA" id="ARBA00023055"/>
    </source>
</evidence>
<dbReference type="GO" id="GO:0006811">
    <property type="term" value="P:monoatomic ion transport"/>
    <property type="evidence" value="ECO:0007669"/>
    <property type="project" value="UniProtKB-KW"/>
</dbReference>
<evidence type="ECO:0000256" key="13">
    <source>
        <dbReference type="ARBA" id="ARBA00051340"/>
    </source>
</evidence>
<evidence type="ECO:0000256" key="3">
    <source>
        <dbReference type="ARBA" id="ARBA00022448"/>
    </source>
</evidence>
<feature type="transmembrane region" description="Helical" evidence="15">
    <location>
        <begin position="223"/>
        <end position="247"/>
    </location>
</feature>
<keyword evidence="9 15" id="KW-0472">Membrane</keyword>
<evidence type="ECO:0000256" key="4">
    <source>
        <dbReference type="ARBA" id="ARBA00022475"/>
    </source>
</evidence>
<dbReference type="FunFam" id="3.30.60.30:FF:000048">
    <property type="entry name" value="Solute carrier organic anion transporter family member"/>
    <property type="match status" value="1"/>
</dbReference>
<feature type="domain" description="Kazal-like" evidence="17">
    <location>
        <begin position="425"/>
        <end position="480"/>
    </location>
</feature>
<dbReference type="GO" id="GO:0015347">
    <property type="term" value="F:sodium-independent organic anion transmembrane transporter activity"/>
    <property type="evidence" value="ECO:0007669"/>
    <property type="project" value="TreeGrafter"/>
</dbReference>
<dbReference type="AlphaFoldDB" id="A0A3B5MZZ3"/>
<evidence type="ECO:0000256" key="5">
    <source>
        <dbReference type="ARBA" id="ARBA00022692"/>
    </source>
</evidence>
<dbReference type="Pfam" id="PF03137">
    <property type="entry name" value="OATP"/>
    <property type="match status" value="1"/>
</dbReference>
<evidence type="ECO:0000256" key="9">
    <source>
        <dbReference type="ARBA" id="ARBA00023136"/>
    </source>
</evidence>
<evidence type="ECO:0000256" key="8">
    <source>
        <dbReference type="ARBA" id="ARBA00023065"/>
    </source>
</evidence>
<evidence type="ECO:0000256" key="12">
    <source>
        <dbReference type="ARBA" id="ARBA00050960"/>
    </source>
</evidence>
<dbReference type="PANTHER" id="PTHR11388:SF99">
    <property type="entry name" value="SOLUTE CARRIER ORGANIC ANION TRANSPORTER FAMILY MEMBER 1C1"/>
    <property type="match status" value="1"/>
</dbReference>
<dbReference type="GO" id="GO:0043252">
    <property type="term" value="P:sodium-independent organic anion transport"/>
    <property type="evidence" value="ECO:0007669"/>
    <property type="project" value="TreeGrafter"/>
</dbReference>
<proteinExistence type="inferred from homology"/>
<feature type="transmembrane region" description="Helical" evidence="15">
    <location>
        <begin position="508"/>
        <end position="535"/>
    </location>
</feature>
<keyword evidence="11" id="KW-0325">Glycoprotein</keyword>
<keyword evidence="5 15" id="KW-0812">Transmembrane</keyword>
<dbReference type="SUPFAM" id="SSF100895">
    <property type="entry name" value="Kazal-type serine protease inhibitors"/>
    <property type="match status" value="1"/>
</dbReference>
<dbReference type="GeneTree" id="ENSGT01150000286901"/>
<evidence type="ECO:0000256" key="15">
    <source>
        <dbReference type="RuleBase" id="RU362056"/>
    </source>
</evidence>
<dbReference type="GO" id="GO:0016323">
    <property type="term" value="C:basolateral plasma membrane"/>
    <property type="evidence" value="ECO:0007669"/>
    <property type="project" value="TreeGrafter"/>
</dbReference>
<feature type="transmembrane region" description="Helical" evidence="15">
    <location>
        <begin position="173"/>
        <end position="203"/>
    </location>
</feature>
<keyword evidence="7" id="KW-0445">Lipid transport</keyword>
<reference evidence="18" key="1">
    <citation type="submission" date="2025-08" db="UniProtKB">
        <authorList>
            <consortium name="Ensembl"/>
        </authorList>
    </citation>
    <scope>IDENTIFICATION</scope>
</reference>